<evidence type="ECO:0000313" key="2">
    <source>
        <dbReference type="Proteomes" id="UP000095287"/>
    </source>
</evidence>
<feature type="chain" id="PRO_5009313891" evidence="1">
    <location>
        <begin position="28"/>
        <end position="146"/>
    </location>
</feature>
<sequence>MENKVLSMHRNLILLASLLAVAGCTSCMRVPEKDKFCQSKFVATFTIWGSGQNATDMFYTAVPQEVFKTNGLIHPGSLSLVFTASRSEWMGINWLKHGKTYLLNGGYSGGLFINWCDAISLEEWDNVPDDVKTALREKSYAPCPGQ</sequence>
<name>A0A1I7ZTF7_9BILA</name>
<organism evidence="2 3">
    <name type="scientific">Steinernema glaseri</name>
    <dbReference type="NCBI Taxonomy" id="37863"/>
    <lineage>
        <taxon>Eukaryota</taxon>
        <taxon>Metazoa</taxon>
        <taxon>Ecdysozoa</taxon>
        <taxon>Nematoda</taxon>
        <taxon>Chromadorea</taxon>
        <taxon>Rhabditida</taxon>
        <taxon>Tylenchina</taxon>
        <taxon>Panagrolaimomorpha</taxon>
        <taxon>Strongyloidoidea</taxon>
        <taxon>Steinernematidae</taxon>
        <taxon>Steinernema</taxon>
    </lineage>
</organism>
<proteinExistence type="predicted"/>
<dbReference type="PROSITE" id="PS51257">
    <property type="entry name" value="PROKAR_LIPOPROTEIN"/>
    <property type="match status" value="1"/>
</dbReference>
<evidence type="ECO:0000313" key="3">
    <source>
        <dbReference type="WBParaSite" id="L893_g2976.t1"/>
    </source>
</evidence>
<feature type="signal peptide" evidence="1">
    <location>
        <begin position="1"/>
        <end position="27"/>
    </location>
</feature>
<accession>A0A1I7ZTF7</accession>
<dbReference type="WBParaSite" id="L893_g2976.t1">
    <property type="protein sequence ID" value="L893_g2976.t1"/>
    <property type="gene ID" value="L893_g2976"/>
</dbReference>
<dbReference type="SUPFAM" id="SSF50242">
    <property type="entry name" value="TIMP-like"/>
    <property type="match status" value="1"/>
</dbReference>
<keyword evidence="1" id="KW-0732">Signal</keyword>
<dbReference type="Proteomes" id="UP000095287">
    <property type="component" value="Unplaced"/>
</dbReference>
<dbReference type="Gene3D" id="2.40.50.120">
    <property type="match status" value="1"/>
</dbReference>
<dbReference type="InterPro" id="IPR008993">
    <property type="entry name" value="TIMP-like_OB-fold"/>
</dbReference>
<keyword evidence="2" id="KW-1185">Reference proteome</keyword>
<protein>
    <submittedName>
        <fullName evidence="3">NTR domain-containing protein</fullName>
    </submittedName>
</protein>
<evidence type="ECO:0000256" key="1">
    <source>
        <dbReference type="SAM" id="SignalP"/>
    </source>
</evidence>
<reference evidence="3" key="1">
    <citation type="submission" date="2016-11" db="UniProtKB">
        <authorList>
            <consortium name="WormBaseParasite"/>
        </authorList>
    </citation>
    <scope>IDENTIFICATION</scope>
</reference>
<dbReference type="AlphaFoldDB" id="A0A1I7ZTF7"/>